<accession>A0AAW1XNR3</accession>
<comment type="caution">
    <text evidence="1">The sequence shown here is derived from an EMBL/GenBank/DDBJ whole genome shotgun (WGS) entry which is preliminary data.</text>
</comment>
<proteinExistence type="predicted"/>
<protein>
    <submittedName>
        <fullName evidence="1">Uncharacterized protein</fullName>
    </submittedName>
</protein>
<evidence type="ECO:0000313" key="2">
    <source>
        <dbReference type="Proteomes" id="UP001457282"/>
    </source>
</evidence>
<reference evidence="1 2" key="1">
    <citation type="journal article" date="2023" name="G3 (Bethesda)">
        <title>A chromosome-length genome assembly and annotation of blackberry (Rubus argutus, cv. 'Hillquist').</title>
        <authorList>
            <person name="Bruna T."/>
            <person name="Aryal R."/>
            <person name="Dudchenko O."/>
            <person name="Sargent D.J."/>
            <person name="Mead D."/>
            <person name="Buti M."/>
            <person name="Cavallini A."/>
            <person name="Hytonen T."/>
            <person name="Andres J."/>
            <person name="Pham M."/>
            <person name="Weisz D."/>
            <person name="Mascagni F."/>
            <person name="Usai G."/>
            <person name="Natali L."/>
            <person name="Bassil N."/>
            <person name="Fernandez G.E."/>
            <person name="Lomsadze A."/>
            <person name="Armour M."/>
            <person name="Olukolu B."/>
            <person name="Poorten T."/>
            <person name="Britton C."/>
            <person name="Davik J."/>
            <person name="Ashrafi H."/>
            <person name="Aiden E.L."/>
            <person name="Borodovsky M."/>
            <person name="Worthington M."/>
        </authorList>
    </citation>
    <scope>NUCLEOTIDE SEQUENCE [LARGE SCALE GENOMIC DNA]</scope>
    <source>
        <strain evidence="1">PI 553951</strain>
    </source>
</reference>
<sequence>MAQARARASRSLLCFPELHDGEIVLSNSVVLTSQLLLASRYLAKIWFILEDCTREGTRLWMLTKSLNVIYHRFGSLVYANDIKSVDANVIHDS</sequence>
<dbReference type="AlphaFoldDB" id="A0AAW1XNR3"/>
<dbReference type="EMBL" id="JBEDUW010000003">
    <property type="protein sequence ID" value="KAK9938212.1"/>
    <property type="molecule type" value="Genomic_DNA"/>
</dbReference>
<name>A0AAW1XNR3_RUBAR</name>
<evidence type="ECO:0000313" key="1">
    <source>
        <dbReference type="EMBL" id="KAK9938212.1"/>
    </source>
</evidence>
<keyword evidence="2" id="KW-1185">Reference proteome</keyword>
<dbReference type="Proteomes" id="UP001457282">
    <property type="component" value="Unassembled WGS sequence"/>
</dbReference>
<gene>
    <name evidence="1" type="ORF">M0R45_014965</name>
</gene>
<organism evidence="1 2">
    <name type="scientific">Rubus argutus</name>
    <name type="common">Southern blackberry</name>
    <dbReference type="NCBI Taxonomy" id="59490"/>
    <lineage>
        <taxon>Eukaryota</taxon>
        <taxon>Viridiplantae</taxon>
        <taxon>Streptophyta</taxon>
        <taxon>Embryophyta</taxon>
        <taxon>Tracheophyta</taxon>
        <taxon>Spermatophyta</taxon>
        <taxon>Magnoliopsida</taxon>
        <taxon>eudicotyledons</taxon>
        <taxon>Gunneridae</taxon>
        <taxon>Pentapetalae</taxon>
        <taxon>rosids</taxon>
        <taxon>fabids</taxon>
        <taxon>Rosales</taxon>
        <taxon>Rosaceae</taxon>
        <taxon>Rosoideae</taxon>
        <taxon>Rosoideae incertae sedis</taxon>
        <taxon>Rubus</taxon>
    </lineage>
</organism>